<dbReference type="AlphaFoldDB" id="A0A1D6KKP5"/>
<name>A0A1D6KKP5_MAIZE</name>
<protein>
    <submittedName>
        <fullName evidence="2">Uncharacterized protein</fullName>
    </submittedName>
</protein>
<evidence type="ECO:0000256" key="1">
    <source>
        <dbReference type="SAM" id="MobiDB-lite"/>
    </source>
</evidence>
<accession>A0A1D6KKP5</accession>
<dbReference type="EMBL" id="CM007647">
    <property type="protein sequence ID" value="ONM03479.1"/>
    <property type="molecule type" value="Genomic_DNA"/>
</dbReference>
<dbReference type="InParanoid" id="A0A1D6KKP5"/>
<dbReference type="STRING" id="4577.A0A1D6KKP5"/>
<proteinExistence type="predicted"/>
<organism evidence="2">
    <name type="scientific">Zea mays</name>
    <name type="common">Maize</name>
    <dbReference type="NCBI Taxonomy" id="4577"/>
    <lineage>
        <taxon>Eukaryota</taxon>
        <taxon>Viridiplantae</taxon>
        <taxon>Streptophyta</taxon>
        <taxon>Embryophyta</taxon>
        <taxon>Tracheophyta</taxon>
        <taxon>Spermatophyta</taxon>
        <taxon>Magnoliopsida</taxon>
        <taxon>Liliopsida</taxon>
        <taxon>Poales</taxon>
        <taxon>Poaceae</taxon>
        <taxon>PACMAD clade</taxon>
        <taxon>Panicoideae</taxon>
        <taxon>Andropogonodae</taxon>
        <taxon>Andropogoneae</taxon>
        <taxon>Tripsacinae</taxon>
        <taxon>Zea</taxon>
    </lineage>
</organism>
<sequence length="101" mass="11334">MDAEDERDLLKKIRALEEGQAELKRQVSKLQRRPDRDRRGGSSSSSQPADAATESSPSSRWGRNPRNAERLNRYTSAEAVGQDITRLIVHADDSVAICRGW</sequence>
<gene>
    <name evidence="2" type="ORF">ZEAMMB73_Zm00001d031690</name>
</gene>
<feature type="region of interest" description="Disordered" evidence="1">
    <location>
        <begin position="22"/>
        <end position="76"/>
    </location>
</feature>
<evidence type="ECO:0000313" key="2">
    <source>
        <dbReference type="EMBL" id="ONM03479.1"/>
    </source>
</evidence>
<reference evidence="2" key="1">
    <citation type="submission" date="2015-12" db="EMBL/GenBank/DDBJ databases">
        <title>Update maize B73 reference genome by single molecule sequencing technologies.</title>
        <authorList>
            <consortium name="Maize Genome Sequencing Project"/>
            <person name="Ware D."/>
        </authorList>
    </citation>
    <scope>NUCLEOTIDE SEQUENCE [LARGE SCALE GENOMIC DNA]</scope>
    <source>
        <tissue evidence="2">Seedling</tissue>
    </source>
</reference>